<comment type="caution">
    <text evidence="2">The sequence shown here is derived from an EMBL/GenBank/DDBJ whole genome shotgun (WGS) entry which is preliminary data.</text>
</comment>
<feature type="compositionally biased region" description="Pro residues" evidence="1">
    <location>
        <begin position="133"/>
        <end position="142"/>
    </location>
</feature>
<protein>
    <submittedName>
        <fullName evidence="2">Uncharacterized protein</fullName>
    </submittedName>
</protein>
<accession>A0A6L2NSR1</accession>
<feature type="region of interest" description="Disordered" evidence="1">
    <location>
        <begin position="126"/>
        <end position="160"/>
    </location>
</feature>
<name>A0A6L2NSR1_TANCI</name>
<gene>
    <name evidence="2" type="ORF">Tci_061171</name>
</gene>
<evidence type="ECO:0000313" key="2">
    <source>
        <dbReference type="EMBL" id="GEU89193.1"/>
    </source>
</evidence>
<dbReference type="EMBL" id="BKCJ010009909">
    <property type="protein sequence ID" value="GEU89193.1"/>
    <property type="molecule type" value="Genomic_DNA"/>
</dbReference>
<organism evidence="2">
    <name type="scientific">Tanacetum cinerariifolium</name>
    <name type="common">Dalmatian daisy</name>
    <name type="synonym">Chrysanthemum cinerariifolium</name>
    <dbReference type="NCBI Taxonomy" id="118510"/>
    <lineage>
        <taxon>Eukaryota</taxon>
        <taxon>Viridiplantae</taxon>
        <taxon>Streptophyta</taxon>
        <taxon>Embryophyta</taxon>
        <taxon>Tracheophyta</taxon>
        <taxon>Spermatophyta</taxon>
        <taxon>Magnoliopsida</taxon>
        <taxon>eudicotyledons</taxon>
        <taxon>Gunneridae</taxon>
        <taxon>Pentapetalae</taxon>
        <taxon>asterids</taxon>
        <taxon>campanulids</taxon>
        <taxon>Asterales</taxon>
        <taxon>Asteraceae</taxon>
        <taxon>Asteroideae</taxon>
        <taxon>Anthemideae</taxon>
        <taxon>Anthemidinae</taxon>
        <taxon>Tanacetum</taxon>
    </lineage>
</organism>
<reference evidence="2" key="1">
    <citation type="journal article" date="2019" name="Sci. Rep.">
        <title>Draft genome of Tanacetum cinerariifolium, the natural source of mosquito coil.</title>
        <authorList>
            <person name="Yamashiro T."/>
            <person name="Shiraishi A."/>
            <person name="Satake H."/>
            <person name="Nakayama K."/>
        </authorList>
    </citation>
    <scope>NUCLEOTIDE SEQUENCE</scope>
</reference>
<sequence length="160" mass="17566">MVSYLNKSDASEGFNQVIDFLNASYIKLQALVDKKKVVTTEATIRDALRLDDAEGVDCLPNEEIFAELARMGYEKLSTTLTFYKAFFSSEWKVIEEEGDAEEQVQDVAADTVAQGADTVVIGDVVQDQSILSPTPPTPPPQQPQDLPSTSQEQHTSPQSP</sequence>
<proteinExistence type="predicted"/>
<dbReference type="AlphaFoldDB" id="A0A6L2NSR1"/>
<evidence type="ECO:0000256" key="1">
    <source>
        <dbReference type="SAM" id="MobiDB-lite"/>
    </source>
</evidence>